<dbReference type="Gene3D" id="1.20.5.3310">
    <property type="match status" value="1"/>
</dbReference>
<dbReference type="AlphaFoldDB" id="A0A401V2U2"/>
<keyword evidence="10" id="KW-1185">Reference proteome</keyword>
<proteinExistence type="predicted"/>
<name>A0A401V2U2_9CELL</name>
<evidence type="ECO:0000256" key="6">
    <source>
        <dbReference type="ARBA" id="ARBA00023010"/>
    </source>
</evidence>
<feature type="compositionally biased region" description="Low complexity" evidence="8">
    <location>
        <begin position="86"/>
        <end position="117"/>
    </location>
</feature>
<dbReference type="InterPro" id="IPR003369">
    <property type="entry name" value="TatA/B/E"/>
</dbReference>
<accession>A0A401V2U2</accession>
<dbReference type="Pfam" id="PF02416">
    <property type="entry name" value="TatA_B_E"/>
    <property type="match status" value="1"/>
</dbReference>
<keyword evidence="5" id="KW-1133">Transmembrane helix</keyword>
<dbReference type="RefSeq" id="WP_124343717.1">
    <property type="nucleotide sequence ID" value="NZ_BHYL01000247.1"/>
</dbReference>
<keyword evidence="4" id="KW-0653">Protein transport</keyword>
<organism evidence="9 10">
    <name type="scientific">Cellulomonas algicola</name>
    <dbReference type="NCBI Taxonomy" id="2071633"/>
    <lineage>
        <taxon>Bacteria</taxon>
        <taxon>Bacillati</taxon>
        <taxon>Actinomycetota</taxon>
        <taxon>Actinomycetes</taxon>
        <taxon>Micrococcales</taxon>
        <taxon>Cellulomonadaceae</taxon>
        <taxon>Cellulomonas</taxon>
    </lineage>
</organism>
<evidence type="ECO:0000256" key="8">
    <source>
        <dbReference type="SAM" id="MobiDB-lite"/>
    </source>
</evidence>
<keyword evidence="3" id="KW-0812">Transmembrane</keyword>
<keyword evidence="6" id="KW-0811">Translocation</keyword>
<comment type="subcellular location">
    <subcellularLocation>
        <location evidence="1">Membrane</location>
        <topology evidence="1">Single-pass membrane protein</topology>
    </subcellularLocation>
</comment>
<dbReference type="OrthoDB" id="3267321at2"/>
<dbReference type="EMBL" id="BHYL01000247">
    <property type="protein sequence ID" value="GCD21206.1"/>
    <property type="molecule type" value="Genomic_DNA"/>
</dbReference>
<keyword evidence="7" id="KW-0472">Membrane</keyword>
<feature type="region of interest" description="Disordered" evidence="8">
    <location>
        <begin position="82"/>
        <end position="142"/>
    </location>
</feature>
<keyword evidence="2" id="KW-0813">Transport</keyword>
<dbReference type="Proteomes" id="UP000288246">
    <property type="component" value="Unassembled WGS sequence"/>
</dbReference>
<protein>
    <submittedName>
        <fullName evidence="9">Translocase</fullName>
    </submittedName>
</protein>
<reference evidence="9 10" key="1">
    <citation type="submission" date="2018-11" db="EMBL/GenBank/DDBJ databases">
        <title>Draft genome sequence of Cellulomonas takizawaensis strain TKZ-21.</title>
        <authorList>
            <person name="Yamamura H."/>
            <person name="Hayashi T."/>
            <person name="Hamada M."/>
            <person name="Serisawa Y."/>
            <person name="Matsuyama K."/>
            <person name="Nakagawa Y."/>
            <person name="Otoguro M."/>
            <person name="Yanagida F."/>
            <person name="Hayakawa M."/>
        </authorList>
    </citation>
    <scope>NUCLEOTIDE SEQUENCE [LARGE SCALE GENOMIC DNA]</scope>
    <source>
        <strain evidence="9 10">TKZ-21</strain>
    </source>
</reference>
<sequence length="142" mass="15036">MFGINGGELLVLFLVAAFVIGPERLPRYAEQLGHWVRRARQFAADAKARVDEELGEEARDVDWAALDPRKYDPRRIVREALLDDLPSTSGRPPAGTPPTARATAATAGGAAAAAAASKGGGVKVAGDPGERWRSAPFDDEAT</sequence>
<evidence type="ECO:0000256" key="2">
    <source>
        <dbReference type="ARBA" id="ARBA00022448"/>
    </source>
</evidence>
<dbReference type="PRINTS" id="PR01506">
    <property type="entry name" value="TATBPROTEIN"/>
</dbReference>
<gene>
    <name evidence="9" type="ORF">CTKZ_27680</name>
</gene>
<evidence type="ECO:0000313" key="10">
    <source>
        <dbReference type="Proteomes" id="UP000288246"/>
    </source>
</evidence>
<evidence type="ECO:0000256" key="5">
    <source>
        <dbReference type="ARBA" id="ARBA00022989"/>
    </source>
</evidence>
<evidence type="ECO:0000256" key="7">
    <source>
        <dbReference type="ARBA" id="ARBA00023136"/>
    </source>
</evidence>
<evidence type="ECO:0000313" key="9">
    <source>
        <dbReference type="EMBL" id="GCD21206.1"/>
    </source>
</evidence>
<evidence type="ECO:0000256" key="3">
    <source>
        <dbReference type="ARBA" id="ARBA00022692"/>
    </source>
</evidence>
<comment type="caution">
    <text evidence="9">The sequence shown here is derived from an EMBL/GenBank/DDBJ whole genome shotgun (WGS) entry which is preliminary data.</text>
</comment>
<evidence type="ECO:0000256" key="1">
    <source>
        <dbReference type="ARBA" id="ARBA00004167"/>
    </source>
</evidence>
<evidence type="ECO:0000256" key="4">
    <source>
        <dbReference type="ARBA" id="ARBA00022927"/>
    </source>
</evidence>